<evidence type="ECO:0000313" key="2">
    <source>
        <dbReference type="EMBL" id="KZV19078.1"/>
    </source>
</evidence>
<name>A0A2Z7ABG7_9LAMI</name>
<evidence type="ECO:0000256" key="1">
    <source>
        <dbReference type="SAM" id="Phobius"/>
    </source>
</evidence>
<keyword evidence="1" id="KW-1133">Transmembrane helix</keyword>
<accession>A0A2Z7ABG7</accession>
<dbReference type="Proteomes" id="UP000250235">
    <property type="component" value="Unassembled WGS sequence"/>
</dbReference>
<gene>
    <name evidence="2" type="ORF">F511_11542</name>
</gene>
<organism evidence="2 3">
    <name type="scientific">Dorcoceras hygrometricum</name>
    <dbReference type="NCBI Taxonomy" id="472368"/>
    <lineage>
        <taxon>Eukaryota</taxon>
        <taxon>Viridiplantae</taxon>
        <taxon>Streptophyta</taxon>
        <taxon>Embryophyta</taxon>
        <taxon>Tracheophyta</taxon>
        <taxon>Spermatophyta</taxon>
        <taxon>Magnoliopsida</taxon>
        <taxon>eudicotyledons</taxon>
        <taxon>Gunneridae</taxon>
        <taxon>Pentapetalae</taxon>
        <taxon>asterids</taxon>
        <taxon>lamiids</taxon>
        <taxon>Lamiales</taxon>
        <taxon>Gesneriaceae</taxon>
        <taxon>Didymocarpoideae</taxon>
        <taxon>Trichosporeae</taxon>
        <taxon>Loxocarpinae</taxon>
        <taxon>Dorcoceras</taxon>
    </lineage>
</organism>
<feature type="transmembrane region" description="Helical" evidence="1">
    <location>
        <begin position="273"/>
        <end position="301"/>
    </location>
</feature>
<dbReference type="AlphaFoldDB" id="A0A2Z7ABG7"/>
<keyword evidence="1" id="KW-0472">Membrane</keyword>
<reference evidence="2 3" key="1">
    <citation type="journal article" date="2015" name="Proc. Natl. Acad. Sci. U.S.A.">
        <title>The resurrection genome of Boea hygrometrica: A blueprint for survival of dehydration.</title>
        <authorList>
            <person name="Xiao L."/>
            <person name="Yang G."/>
            <person name="Zhang L."/>
            <person name="Yang X."/>
            <person name="Zhao S."/>
            <person name="Ji Z."/>
            <person name="Zhou Q."/>
            <person name="Hu M."/>
            <person name="Wang Y."/>
            <person name="Chen M."/>
            <person name="Xu Y."/>
            <person name="Jin H."/>
            <person name="Xiao X."/>
            <person name="Hu G."/>
            <person name="Bao F."/>
            <person name="Hu Y."/>
            <person name="Wan P."/>
            <person name="Li L."/>
            <person name="Deng X."/>
            <person name="Kuang T."/>
            <person name="Xiang C."/>
            <person name="Zhu J.K."/>
            <person name="Oliver M.J."/>
            <person name="He Y."/>
        </authorList>
    </citation>
    <scope>NUCLEOTIDE SEQUENCE [LARGE SCALE GENOMIC DNA]</scope>
    <source>
        <strain evidence="3">cv. XS01</strain>
    </source>
</reference>
<proteinExistence type="predicted"/>
<keyword evidence="3" id="KW-1185">Reference proteome</keyword>
<keyword evidence="1" id="KW-0812">Transmembrane</keyword>
<sequence length="336" mass="37145">MVGSSDESESGRVGLLLLRRFVCILFSNVCLKLVRCAKTSPCRGRINAGGVLNSQLLFSVLRSLRNCVLPLSRWWICVIGTSLWQYAVVIVAQRIELLHLHTRIILLSSVLLAVPVLLIEDQDAVFEDERVVPVYLGGERSMGYSDARYFSQAIQMRATLNQSLGNSDASYSELHIHMRATLLVSGVGSVPQSHEWATAGGVVCVRIKFIVCDTKVKLKLDFRTLIEYPDEKSIQMMILRGFSSWSSFSRWVIQTQDLAVELLLRSFGSLLSVVALILCIVFAYLSVAFLMMFVLLSILWFDPDVPLGLVYCCLYVFSGFSAGRGFDPAGGAPGGG</sequence>
<protein>
    <submittedName>
        <fullName evidence="2">Uncharacterized protein</fullName>
    </submittedName>
</protein>
<evidence type="ECO:0000313" key="3">
    <source>
        <dbReference type="Proteomes" id="UP000250235"/>
    </source>
</evidence>
<dbReference type="EMBL" id="KV016979">
    <property type="protein sequence ID" value="KZV19078.1"/>
    <property type="molecule type" value="Genomic_DNA"/>
</dbReference>